<proteinExistence type="predicted"/>
<name>A0A395SLD3_9HYPO</name>
<organism evidence="1 2">
    <name type="scientific">Fusarium longipes</name>
    <dbReference type="NCBI Taxonomy" id="694270"/>
    <lineage>
        <taxon>Eukaryota</taxon>
        <taxon>Fungi</taxon>
        <taxon>Dikarya</taxon>
        <taxon>Ascomycota</taxon>
        <taxon>Pezizomycotina</taxon>
        <taxon>Sordariomycetes</taxon>
        <taxon>Hypocreomycetidae</taxon>
        <taxon>Hypocreales</taxon>
        <taxon>Nectriaceae</taxon>
        <taxon>Fusarium</taxon>
    </lineage>
</organism>
<dbReference type="Proteomes" id="UP000266234">
    <property type="component" value="Unassembled WGS sequence"/>
</dbReference>
<gene>
    <name evidence="1" type="ORF">FLONG3_6545</name>
</gene>
<dbReference type="OrthoDB" id="5104836at2759"/>
<comment type="caution">
    <text evidence="1">The sequence shown here is derived from an EMBL/GenBank/DDBJ whole genome shotgun (WGS) entry which is preliminary data.</text>
</comment>
<dbReference type="EMBL" id="PXOG01000145">
    <property type="protein sequence ID" value="RGP72907.1"/>
    <property type="molecule type" value="Genomic_DNA"/>
</dbReference>
<reference evidence="1 2" key="1">
    <citation type="journal article" date="2018" name="PLoS Pathog.">
        <title>Evolution of structural diversity of trichothecenes, a family of toxins produced by plant pathogenic and entomopathogenic fungi.</title>
        <authorList>
            <person name="Proctor R.H."/>
            <person name="McCormick S.P."/>
            <person name="Kim H.S."/>
            <person name="Cardoza R.E."/>
            <person name="Stanley A.M."/>
            <person name="Lindo L."/>
            <person name="Kelly A."/>
            <person name="Brown D.W."/>
            <person name="Lee T."/>
            <person name="Vaughan M.M."/>
            <person name="Alexander N.J."/>
            <person name="Busman M."/>
            <person name="Gutierrez S."/>
        </authorList>
    </citation>
    <scope>NUCLEOTIDE SEQUENCE [LARGE SCALE GENOMIC DNA]</scope>
    <source>
        <strain evidence="1 2">NRRL 20695</strain>
    </source>
</reference>
<sequence>MPLLAVFSEPCDGWWQATELMWTCGLFDETNNGTAEKRKDGVRDIILGLLDKDTEFLPPTTIQSSQAVVTSSVTESTYSETTPTAIVTSSFAEVISSITTTIETSSTASSTTSEAPEPIATFTLVAANVAAQTEVNGETLKFRKSNPGLLVIRPVPHAVDDFQTGEFSVEPSTNRLKMGNRYVVSSASPNSGLGTAYDDYRAKYIICTPPLMEEQKLSCIAQATDRNKWMVNVDVENGLFIRSGDEELGPDDHFEFVDMIVRSV</sequence>
<accession>A0A395SLD3</accession>
<protein>
    <submittedName>
        <fullName evidence="1">Uncharacterized protein</fullName>
    </submittedName>
</protein>
<keyword evidence="2" id="KW-1185">Reference proteome</keyword>
<evidence type="ECO:0000313" key="2">
    <source>
        <dbReference type="Proteomes" id="UP000266234"/>
    </source>
</evidence>
<evidence type="ECO:0000313" key="1">
    <source>
        <dbReference type="EMBL" id="RGP72907.1"/>
    </source>
</evidence>
<dbReference type="AlphaFoldDB" id="A0A395SLD3"/>